<dbReference type="RefSeq" id="WP_184790557.1">
    <property type="nucleotide sequence ID" value="NZ_BONT01000054.1"/>
</dbReference>
<feature type="domain" description="tRNA nuclease CdiA C-terminal" evidence="2">
    <location>
        <begin position="183"/>
        <end position="262"/>
    </location>
</feature>
<proteinExistence type="predicted"/>
<evidence type="ECO:0000256" key="1">
    <source>
        <dbReference type="SAM" id="MobiDB-lite"/>
    </source>
</evidence>
<dbReference type="EMBL" id="JACHGT010000013">
    <property type="protein sequence ID" value="MBB6037748.1"/>
    <property type="molecule type" value="Genomic_DNA"/>
</dbReference>
<dbReference type="Gene3D" id="3.40.1350.120">
    <property type="match status" value="1"/>
</dbReference>
<dbReference type="InterPro" id="IPR033806">
    <property type="entry name" value="CDI_toxin_Bp1026b-like"/>
</dbReference>
<dbReference type="Proteomes" id="UP000548476">
    <property type="component" value="Unassembled WGS sequence"/>
</dbReference>
<accession>A0A841FVJ1</accession>
<dbReference type="CDD" id="cd13442">
    <property type="entry name" value="CDI_toxin_Bp1026b-like"/>
    <property type="match status" value="1"/>
</dbReference>
<dbReference type="Pfam" id="PF18451">
    <property type="entry name" value="CdiA_C"/>
    <property type="match status" value="1"/>
</dbReference>
<organism evidence="3 4">
    <name type="scientific">Phytomonospora endophytica</name>
    <dbReference type="NCBI Taxonomy" id="714109"/>
    <lineage>
        <taxon>Bacteria</taxon>
        <taxon>Bacillati</taxon>
        <taxon>Actinomycetota</taxon>
        <taxon>Actinomycetes</taxon>
        <taxon>Micromonosporales</taxon>
        <taxon>Micromonosporaceae</taxon>
        <taxon>Phytomonospora</taxon>
    </lineage>
</organism>
<dbReference type="AlphaFoldDB" id="A0A841FVJ1"/>
<gene>
    <name evidence="3" type="ORF">HNR73_005626</name>
</gene>
<evidence type="ECO:0000313" key="3">
    <source>
        <dbReference type="EMBL" id="MBB6037748.1"/>
    </source>
</evidence>
<name>A0A841FVJ1_9ACTN</name>
<sequence>MTIDEVAGGCHRAIEMIKKGIEEAVAARAKFVTTKSTLAETLTEQSSRYAALTAPYGQADTALEESINAAQEAIETIESYVAFIRGTAGPLTTSATTPRLASALDTQGVQPTDTATTHDADGAGVTRPSLAPDPERLPGGTVSKVREARTEGDGIRRENTAATVLAQAGYDVVQNPPAKENRRQPDYLIENRHWDCLSPLTTNGGQIRKRISEKIKKDQADRIILNLDREDGGSMADPDAIKQSLERRPVAGLKEIKIIANRQVIDFYPW</sequence>
<evidence type="ECO:0000313" key="4">
    <source>
        <dbReference type="Proteomes" id="UP000548476"/>
    </source>
</evidence>
<feature type="region of interest" description="Disordered" evidence="1">
    <location>
        <begin position="104"/>
        <end position="152"/>
    </location>
</feature>
<evidence type="ECO:0000259" key="2">
    <source>
        <dbReference type="Pfam" id="PF18451"/>
    </source>
</evidence>
<comment type="caution">
    <text evidence="3">The sequence shown here is derived from an EMBL/GenBank/DDBJ whole genome shotgun (WGS) entry which is preliminary data.</text>
</comment>
<keyword evidence="4" id="KW-1185">Reference proteome</keyword>
<reference evidence="3 4" key="1">
    <citation type="submission" date="2020-08" db="EMBL/GenBank/DDBJ databases">
        <title>Genomic Encyclopedia of Type Strains, Phase IV (KMG-IV): sequencing the most valuable type-strain genomes for metagenomic binning, comparative biology and taxonomic classification.</title>
        <authorList>
            <person name="Goeker M."/>
        </authorList>
    </citation>
    <scope>NUCLEOTIDE SEQUENCE [LARGE SCALE GENOMIC DNA]</scope>
    <source>
        <strain evidence="3 4">YIM 65646</strain>
    </source>
</reference>
<dbReference type="GO" id="GO:0004549">
    <property type="term" value="F:tRNA-specific ribonuclease activity"/>
    <property type="evidence" value="ECO:0007669"/>
    <property type="project" value="InterPro"/>
</dbReference>
<dbReference type="InterPro" id="IPR040559">
    <property type="entry name" value="CdiA_C"/>
</dbReference>
<protein>
    <recommendedName>
        <fullName evidence="2">tRNA nuclease CdiA C-terminal domain-containing protein</fullName>
    </recommendedName>
</protein>